<dbReference type="EMBL" id="QKYN01000167">
    <property type="protein sequence ID" value="RAG81292.1"/>
    <property type="molecule type" value="Genomic_DNA"/>
</dbReference>
<evidence type="ECO:0000256" key="1">
    <source>
        <dbReference type="SAM" id="MobiDB-lite"/>
    </source>
</evidence>
<gene>
    <name evidence="2" type="ORF">DN069_33680</name>
</gene>
<dbReference type="Proteomes" id="UP000248889">
    <property type="component" value="Unassembled WGS sequence"/>
</dbReference>
<feature type="region of interest" description="Disordered" evidence="1">
    <location>
        <begin position="33"/>
        <end position="64"/>
    </location>
</feature>
<reference evidence="2 3" key="1">
    <citation type="submission" date="2018-06" db="EMBL/GenBank/DDBJ databases">
        <title>Streptacidiphilus pinicola sp. nov., isolated from pine grove soil.</title>
        <authorList>
            <person name="Roh S.G."/>
            <person name="Park S."/>
            <person name="Kim M.-K."/>
            <person name="Yun B.-R."/>
            <person name="Park J."/>
            <person name="Kim M.J."/>
            <person name="Kim Y.S."/>
            <person name="Kim S.B."/>
        </authorList>
    </citation>
    <scope>NUCLEOTIDE SEQUENCE [LARGE SCALE GENOMIC DNA]</scope>
    <source>
        <strain evidence="2 3">MMS16-CNU450</strain>
    </source>
</reference>
<dbReference type="AlphaFoldDB" id="A0A2X0I8M7"/>
<protein>
    <submittedName>
        <fullName evidence="2">Uncharacterized protein</fullName>
    </submittedName>
</protein>
<comment type="caution">
    <text evidence="2">The sequence shown here is derived from an EMBL/GenBank/DDBJ whole genome shotgun (WGS) entry which is preliminary data.</text>
</comment>
<keyword evidence="3" id="KW-1185">Reference proteome</keyword>
<dbReference type="RefSeq" id="WP_165845756.1">
    <property type="nucleotide sequence ID" value="NZ_QKYN01000167.1"/>
</dbReference>
<name>A0A2X0I8M7_9ACTN</name>
<feature type="non-terminal residue" evidence="2">
    <location>
        <position position="64"/>
    </location>
</feature>
<evidence type="ECO:0000313" key="2">
    <source>
        <dbReference type="EMBL" id="RAG81292.1"/>
    </source>
</evidence>
<proteinExistence type="predicted"/>
<accession>A0A2X0I8M7</accession>
<organism evidence="2 3">
    <name type="scientific">Streptacidiphilus pinicola</name>
    <dbReference type="NCBI Taxonomy" id="2219663"/>
    <lineage>
        <taxon>Bacteria</taxon>
        <taxon>Bacillati</taxon>
        <taxon>Actinomycetota</taxon>
        <taxon>Actinomycetes</taxon>
        <taxon>Kitasatosporales</taxon>
        <taxon>Streptomycetaceae</taxon>
        <taxon>Streptacidiphilus</taxon>
    </lineage>
</organism>
<evidence type="ECO:0000313" key="3">
    <source>
        <dbReference type="Proteomes" id="UP000248889"/>
    </source>
</evidence>
<sequence length="64" mass="6668">MRPATAVFQPPVFQAPTAAEQAAPAAERRVAPAAAFVVPDEAAAEPRGRRTRRRGESPAASSVV</sequence>